<dbReference type="HOGENOM" id="CLU_001771_0_1_1"/>
<evidence type="ECO:0000256" key="9">
    <source>
        <dbReference type="ARBA" id="ARBA00022796"/>
    </source>
</evidence>
<evidence type="ECO:0000256" key="4">
    <source>
        <dbReference type="ARBA" id="ARBA00022448"/>
    </source>
</evidence>
<dbReference type="GO" id="GO:0005507">
    <property type="term" value="F:copper ion binding"/>
    <property type="evidence" value="ECO:0007669"/>
    <property type="project" value="InterPro"/>
</dbReference>
<dbReference type="Pfam" id="PF00122">
    <property type="entry name" value="E1-E2_ATPase"/>
    <property type="match status" value="1"/>
</dbReference>
<evidence type="ECO:0000256" key="19">
    <source>
        <dbReference type="SAM" id="MobiDB-lite"/>
    </source>
</evidence>
<accession>G7DU72</accession>
<evidence type="ECO:0000256" key="18">
    <source>
        <dbReference type="RuleBase" id="RU362081"/>
    </source>
</evidence>
<feature type="transmembrane region" description="Helical" evidence="18">
    <location>
        <begin position="301"/>
        <end position="318"/>
    </location>
</feature>
<dbReference type="SFLD" id="SFLDG00002">
    <property type="entry name" value="C1.7:_P-type_atpase_like"/>
    <property type="match status" value="1"/>
</dbReference>
<keyword evidence="4" id="KW-0813">Transport</keyword>
<dbReference type="GO" id="GO:0140581">
    <property type="term" value="F:P-type monovalent copper transporter activity"/>
    <property type="evidence" value="ECO:0007669"/>
    <property type="project" value="UniProtKB-EC"/>
</dbReference>
<evidence type="ECO:0000256" key="5">
    <source>
        <dbReference type="ARBA" id="ARBA00022692"/>
    </source>
</evidence>
<dbReference type="InterPro" id="IPR006121">
    <property type="entry name" value="HMA_dom"/>
</dbReference>
<keyword evidence="22" id="KW-1185">Reference proteome</keyword>
<dbReference type="FunFam" id="3.30.70.100:FF:000001">
    <property type="entry name" value="ATPase copper transporting beta"/>
    <property type="match status" value="2"/>
</dbReference>
<dbReference type="Gene3D" id="3.40.1110.10">
    <property type="entry name" value="Calcium-transporting ATPase, cytoplasmic domain N"/>
    <property type="match status" value="1"/>
</dbReference>
<dbReference type="GO" id="GO:0043682">
    <property type="term" value="F:P-type divalent copper transporter activity"/>
    <property type="evidence" value="ECO:0007669"/>
    <property type="project" value="TreeGrafter"/>
</dbReference>
<proteinExistence type="inferred from homology"/>
<dbReference type="FunFam" id="2.70.150.10:FF:000002">
    <property type="entry name" value="Copper-transporting ATPase 1, putative"/>
    <property type="match status" value="1"/>
</dbReference>
<dbReference type="SUPFAM" id="SSF55008">
    <property type="entry name" value="HMA, heavy metal-associated domain"/>
    <property type="match status" value="2"/>
</dbReference>
<keyword evidence="12" id="KW-1278">Translocase</keyword>
<dbReference type="InterPro" id="IPR023298">
    <property type="entry name" value="ATPase_P-typ_TM_dom_sf"/>
</dbReference>
<comment type="subcellular location">
    <subcellularLocation>
        <location evidence="1">Endomembrane system</location>
        <topology evidence="1">Multi-pass membrane protein</topology>
    </subcellularLocation>
    <subcellularLocation>
        <location evidence="18">Membrane</location>
    </subcellularLocation>
</comment>
<dbReference type="InterPro" id="IPR018303">
    <property type="entry name" value="ATPase_P-typ_P_site"/>
</dbReference>
<evidence type="ECO:0000256" key="2">
    <source>
        <dbReference type="ARBA" id="ARBA00006024"/>
    </source>
</evidence>
<dbReference type="PANTHER" id="PTHR43520:SF8">
    <property type="entry name" value="P-TYPE CU(+) TRANSPORTER"/>
    <property type="match status" value="1"/>
</dbReference>
<keyword evidence="7" id="KW-0677">Repeat</keyword>
<dbReference type="InterPro" id="IPR008250">
    <property type="entry name" value="ATPase_P-typ_transduc_dom_A_sf"/>
</dbReference>
<dbReference type="InterPro" id="IPR059000">
    <property type="entry name" value="ATPase_P-type_domA"/>
</dbReference>
<feature type="domain" description="HMA" evidence="20">
    <location>
        <begin position="100"/>
        <end position="167"/>
    </location>
</feature>
<dbReference type="InterPro" id="IPR006122">
    <property type="entry name" value="HMA_Cu_ion-bd"/>
</dbReference>
<keyword evidence="8 18" id="KW-0547">Nucleotide-binding</keyword>
<dbReference type="PROSITE" id="PS00154">
    <property type="entry name" value="ATPASE_E1_E2"/>
    <property type="match status" value="1"/>
</dbReference>
<dbReference type="eggNOG" id="KOG0207">
    <property type="taxonomic scope" value="Eukaryota"/>
</dbReference>
<dbReference type="FunFam" id="3.40.50.1000:FF:000144">
    <property type="entry name" value="copper-transporting ATPase 1 isoform X2"/>
    <property type="match status" value="1"/>
</dbReference>
<dbReference type="InterPro" id="IPR036163">
    <property type="entry name" value="HMA_dom_sf"/>
</dbReference>
<keyword evidence="6 18" id="KW-0479">Metal-binding</keyword>
<dbReference type="GO" id="GO:0005524">
    <property type="term" value="F:ATP binding"/>
    <property type="evidence" value="ECO:0007669"/>
    <property type="project" value="UniProtKB-UniRule"/>
</dbReference>
<feature type="region of interest" description="Disordered" evidence="19">
    <location>
        <begin position="1"/>
        <end position="24"/>
    </location>
</feature>
<comment type="caution">
    <text evidence="21">The sequence shown here is derived from an EMBL/GenBank/DDBJ whole genome shotgun (WGS) entry which is preliminary data.</text>
</comment>
<dbReference type="Proteomes" id="UP000009131">
    <property type="component" value="Unassembled WGS sequence"/>
</dbReference>
<feature type="domain" description="HMA" evidence="20">
    <location>
        <begin position="26"/>
        <end position="92"/>
    </location>
</feature>
<sequence>MDAKSSYPRDEMEDKKAGQTVSEPSTTVVLKVEGMTCGACVSSIESGLTQPGVKSVSVALLAEKATITYEHSSGWTVAKLCEAIEDMGFDASPLPDRSEDTVTLGVYGMTCASCTGSVERGLLALAGVESVAVSLVTERVKVTYDKSVLSGPRALIETIEDLGFDAVLQDESDTLQLKSLARTKEIQSWRDAFRRGAMLAVPVFLLSMVFPMLSLVGPLVNLRLVKGIYLGDLLCLLLTLPVQFGVGARFYKSAAKSLQHGSATMDVLVVMGTSAAFFFSVFAMLLALLPGGDPDFHPKTFFDTSTMLITFISLGRYVENLAKVKTSAALSKLLQLTPSSAIIYTDEACTVERKIATELVQLGDTVKLVPGDKIPADGHVLRGQSSVDESMVTGEVMPVPKTLGDALIGGTVNGLGTLDMRVTRAGRDTALAQIVKLVDEAQTSKAPIQAFADTVAGVFVPVVLCLGLLTFVAWMVLSHTHVLPTLPTIFRDATTNKFMVCLQLCISVIVVACPCALGLSTPTAVMVGTGVGAQNGILIKGAGPLEASHKVDRILLDKTGTITMGKLTVKEIAWTDTSAVDAQDLAARQQWQREVLLMTSAAESKSEHPLATAISAFGHSSLSSSEAEASAAIASVEVSDFQAVSGLGVKCNASLSSSSTRHSLTIGNAAFLARDSHVLLPASLEGFKDEQEARARTVILIAIDNALACIVSLSDTIKPEARQAIEGLRWMGISVLMVTGDHRATALAIAAEVGIPPEDVHAGVSPQGKRALVEQCKKETAGRRHIAMVGDGINDSPALASADVGIALCSGTDIAVEAADIVLMRNDLLDVVAALDLSRRIFHQIRLNFLWATVYNLVGIPLAMGVLLPWGIHLHPMLAGLAMAFSSVSVVGSSLTLRWWRRPRIACHRDEINARDSKVAMASTLFASLGRTSHSALRSLSGLKARLMSRGPTVTSVDYVPLTTAEPPSPSTVTPDVQSMSQHLSYPGRPSASASQSVDRMAPAVPESNRADIEVELALPTLARSLARPCAQAGTLGRCLQQQSLASCHILEHRRLRRTQSRDSDALQSIWHRLGSLIRSSHETRTRLRRANHSVFRK</sequence>
<dbReference type="InterPro" id="IPR023299">
    <property type="entry name" value="ATPase_P-typ_cyto_dom_N"/>
</dbReference>
<evidence type="ECO:0000313" key="22">
    <source>
        <dbReference type="Proteomes" id="UP000009131"/>
    </source>
</evidence>
<dbReference type="FunCoup" id="G7DU72">
    <property type="interactions" value="300"/>
</dbReference>
<dbReference type="SUPFAM" id="SSF81665">
    <property type="entry name" value="Calcium ATPase, transmembrane domain M"/>
    <property type="match status" value="1"/>
</dbReference>
<feature type="transmembrane region" description="Helical" evidence="18">
    <location>
        <begin position="849"/>
        <end position="872"/>
    </location>
</feature>
<feature type="transmembrane region" description="Helical" evidence="18">
    <location>
        <begin position="878"/>
        <end position="900"/>
    </location>
</feature>
<keyword evidence="10 18" id="KW-0067">ATP-binding</keyword>
<dbReference type="PRINTS" id="PR00943">
    <property type="entry name" value="CUATPASE"/>
</dbReference>
<organism evidence="21 22">
    <name type="scientific">Mixia osmundae (strain CBS 9802 / IAM 14324 / JCM 22182 / KY 12970)</name>
    <dbReference type="NCBI Taxonomy" id="764103"/>
    <lineage>
        <taxon>Eukaryota</taxon>
        <taxon>Fungi</taxon>
        <taxon>Dikarya</taxon>
        <taxon>Basidiomycota</taxon>
        <taxon>Pucciniomycotina</taxon>
        <taxon>Mixiomycetes</taxon>
        <taxon>Mixiales</taxon>
        <taxon>Mixiaceae</taxon>
        <taxon>Mixia</taxon>
    </lineage>
</organism>
<evidence type="ECO:0000256" key="8">
    <source>
        <dbReference type="ARBA" id="ARBA00022741"/>
    </source>
</evidence>
<dbReference type="PANTHER" id="PTHR43520">
    <property type="entry name" value="ATP7, ISOFORM B"/>
    <property type="match status" value="1"/>
</dbReference>
<dbReference type="GO" id="GO:0012505">
    <property type="term" value="C:endomembrane system"/>
    <property type="evidence" value="ECO:0007669"/>
    <property type="project" value="UniProtKB-SubCell"/>
</dbReference>
<evidence type="ECO:0000259" key="20">
    <source>
        <dbReference type="PROSITE" id="PS50846"/>
    </source>
</evidence>
<feature type="compositionally biased region" description="Polar residues" evidence="19">
    <location>
        <begin position="971"/>
        <end position="984"/>
    </location>
</feature>
<evidence type="ECO:0000256" key="6">
    <source>
        <dbReference type="ARBA" id="ARBA00022723"/>
    </source>
</evidence>
<keyword evidence="5 18" id="KW-0812">Transmembrane</keyword>
<dbReference type="AlphaFoldDB" id="G7DU72"/>
<keyword evidence="15" id="KW-0406">Ion transport</keyword>
<keyword evidence="16 18" id="KW-0472">Membrane</keyword>
<dbReference type="Pfam" id="PF00403">
    <property type="entry name" value="HMA"/>
    <property type="match status" value="2"/>
</dbReference>
<evidence type="ECO:0000256" key="13">
    <source>
        <dbReference type="ARBA" id="ARBA00022989"/>
    </source>
</evidence>
<protein>
    <recommendedName>
        <fullName evidence="3">P-type Cu(+) transporter</fullName>
        <ecNumber evidence="3">7.2.2.8</ecNumber>
    </recommendedName>
    <alternativeName>
        <fullName evidence="17">Cu(2+)-ATPase</fullName>
    </alternativeName>
</protein>
<dbReference type="InParanoid" id="G7DU72"/>
<dbReference type="Pfam" id="PF00702">
    <property type="entry name" value="Hydrolase"/>
    <property type="match status" value="1"/>
</dbReference>
<dbReference type="SFLD" id="SFLDF00027">
    <property type="entry name" value="p-type_atpase"/>
    <property type="match status" value="1"/>
</dbReference>
<dbReference type="GO" id="GO:0016887">
    <property type="term" value="F:ATP hydrolysis activity"/>
    <property type="evidence" value="ECO:0007669"/>
    <property type="project" value="InterPro"/>
</dbReference>
<dbReference type="Gene3D" id="2.70.150.10">
    <property type="entry name" value="Calcium-transporting ATPase, cytoplasmic transduction domain A"/>
    <property type="match status" value="1"/>
</dbReference>
<evidence type="ECO:0000256" key="11">
    <source>
        <dbReference type="ARBA" id="ARBA00022842"/>
    </source>
</evidence>
<feature type="transmembrane region" description="Helical" evidence="18">
    <location>
        <begin position="455"/>
        <end position="477"/>
    </location>
</feature>
<feature type="transmembrane region" description="Helical" evidence="18">
    <location>
        <begin position="228"/>
        <end position="246"/>
    </location>
</feature>
<dbReference type="InterPro" id="IPR027256">
    <property type="entry name" value="P-typ_ATPase_IB"/>
</dbReference>
<keyword evidence="14" id="KW-0186">Copper</keyword>
<keyword evidence="11" id="KW-0460">Magnesium</keyword>
<dbReference type="SFLD" id="SFLDS00003">
    <property type="entry name" value="Haloacid_Dehalogenase"/>
    <property type="match status" value="1"/>
</dbReference>
<dbReference type="NCBIfam" id="TIGR00003">
    <property type="entry name" value="copper ion binding protein"/>
    <property type="match status" value="2"/>
</dbReference>
<keyword evidence="13 18" id="KW-1133">Transmembrane helix</keyword>
<dbReference type="SUPFAM" id="SSF81653">
    <property type="entry name" value="Calcium ATPase, transduction domain A"/>
    <property type="match status" value="1"/>
</dbReference>
<evidence type="ECO:0000256" key="1">
    <source>
        <dbReference type="ARBA" id="ARBA00004127"/>
    </source>
</evidence>
<dbReference type="PRINTS" id="PR00942">
    <property type="entry name" value="CUATPASEI"/>
</dbReference>
<dbReference type="OrthoDB" id="432719at2759"/>
<evidence type="ECO:0000256" key="10">
    <source>
        <dbReference type="ARBA" id="ARBA00022840"/>
    </source>
</evidence>
<keyword evidence="9" id="KW-0187">Copper transport</keyword>
<dbReference type="CDD" id="cd02094">
    <property type="entry name" value="P-type_ATPase_Cu-like"/>
    <property type="match status" value="1"/>
</dbReference>
<evidence type="ECO:0000256" key="7">
    <source>
        <dbReference type="ARBA" id="ARBA00022737"/>
    </source>
</evidence>
<evidence type="ECO:0000256" key="12">
    <source>
        <dbReference type="ARBA" id="ARBA00022967"/>
    </source>
</evidence>
<feature type="transmembrane region" description="Helical" evidence="18">
    <location>
        <begin position="197"/>
        <end position="216"/>
    </location>
</feature>
<dbReference type="EMBL" id="BABT02000028">
    <property type="protein sequence ID" value="GAA94132.1"/>
    <property type="molecule type" value="Genomic_DNA"/>
</dbReference>
<reference evidence="21 22" key="1">
    <citation type="journal article" date="2011" name="J. Gen. Appl. Microbiol.">
        <title>Draft genome sequencing of the enigmatic basidiomycete Mixia osmundae.</title>
        <authorList>
            <person name="Nishida H."/>
            <person name="Nagatsuka Y."/>
            <person name="Sugiyama J."/>
        </authorList>
    </citation>
    <scope>NUCLEOTIDE SEQUENCE [LARGE SCALE GENOMIC DNA]</scope>
    <source>
        <strain evidence="22">CBS 9802 / IAM 14324 / JCM 22182 / KY 12970</strain>
    </source>
</reference>
<dbReference type="PROSITE" id="PS01047">
    <property type="entry name" value="HMA_1"/>
    <property type="match status" value="2"/>
</dbReference>
<dbReference type="InterPro" id="IPR017969">
    <property type="entry name" value="Heavy-metal-associated_CS"/>
</dbReference>
<feature type="transmembrane region" description="Helical" evidence="18">
    <location>
        <begin position="267"/>
        <end position="289"/>
    </location>
</feature>
<dbReference type="PRINTS" id="PR00119">
    <property type="entry name" value="CATATPASE"/>
</dbReference>
<dbReference type="EC" id="7.2.2.8" evidence="3"/>
<dbReference type="Gene3D" id="3.30.70.100">
    <property type="match status" value="2"/>
</dbReference>
<dbReference type="NCBIfam" id="TIGR01494">
    <property type="entry name" value="ATPase_P-type"/>
    <property type="match status" value="2"/>
</dbReference>
<dbReference type="SUPFAM" id="SSF56784">
    <property type="entry name" value="HAD-like"/>
    <property type="match status" value="1"/>
</dbReference>
<name>G7DU72_MIXOS</name>
<dbReference type="STRING" id="764103.G7DU72"/>
<evidence type="ECO:0000256" key="15">
    <source>
        <dbReference type="ARBA" id="ARBA00023065"/>
    </source>
</evidence>
<feature type="compositionally biased region" description="Basic and acidic residues" evidence="19">
    <location>
        <begin position="1"/>
        <end position="17"/>
    </location>
</feature>
<evidence type="ECO:0000256" key="17">
    <source>
        <dbReference type="ARBA" id="ARBA00080126"/>
    </source>
</evidence>
<feature type="transmembrane region" description="Helical" evidence="18">
    <location>
        <begin position="497"/>
        <end position="519"/>
    </location>
</feature>
<evidence type="ECO:0000313" key="21">
    <source>
        <dbReference type="EMBL" id="GAA94132.1"/>
    </source>
</evidence>
<dbReference type="InterPro" id="IPR044492">
    <property type="entry name" value="P_typ_ATPase_HD_dom"/>
</dbReference>
<comment type="similarity">
    <text evidence="2 18">Belongs to the cation transport ATPase (P-type) (TC 3.A.3) family. Type IB subfamily.</text>
</comment>
<evidence type="ECO:0000256" key="14">
    <source>
        <dbReference type="ARBA" id="ARBA00023008"/>
    </source>
</evidence>
<dbReference type="InterPro" id="IPR023214">
    <property type="entry name" value="HAD_sf"/>
</dbReference>
<dbReference type="CDD" id="cd00371">
    <property type="entry name" value="HMA"/>
    <property type="match status" value="2"/>
</dbReference>
<dbReference type="GO" id="GO:0055070">
    <property type="term" value="P:copper ion homeostasis"/>
    <property type="evidence" value="ECO:0007669"/>
    <property type="project" value="TreeGrafter"/>
</dbReference>
<dbReference type="Gene3D" id="3.40.50.1000">
    <property type="entry name" value="HAD superfamily/HAD-like"/>
    <property type="match status" value="1"/>
</dbReference>
<dbReference type="InterPro" id="IPR036412">
    <property type="entry name" value="HAD-like_sf"/>
</dbReference>
<dbReference type="NCBIfam" id="TIGR01525">
    <property type="entry name" value="ATPase-IB_hvy"/>
    <property type="match status" value="1"/>
</dbReference>
<dbReference type="InterPro" id="IPR001757">
    <property type="entry name" value="P_typ_ATPase"/>
</dbReference>
<dbReference type="PROSITE" id="PS50846">
    <property type="entry name" value="HMA_2"/>
    <property type="match status" value="2"/>
</dbReference>
<evidence type="ECO:0000256" key="16">
    <source>
        <dbReference type="ARBA" id="ARBA00023136"/>
    </source>
</evidence>
<gene>
    <name evidence="21" type="primary">Mo00780</name>
    <name evidence="21" type="ORF">E5Q_00780</name>
</gene>
<reference evidence="21 22" key="2">
    <citation type="journal article" date="2012" name="Open Biol.">
        <title>Characteristics of nucleosomes and linker DNA regions on the genome of the basidiomycete Mixia osmundae revealed by mono- and dinucleosome mapping.</title>
        <authorList>
            <person name="Nishida H."/>
            <person name="Kondo S."/>
            <person name="Matsumoto T."/>
            <person name="Suzuki Y."/>
            <person name="Yoshikawa H."/>
            <person name="Taylor T.D."/>
            <person name="Sugiyama J."/>
        </authorList>
    </citation>
    <scope>NUCLEOTIDE SEQUENCE [LARGE SCALE GENOMIC DNA]</scope>
    <source>
        <strain evidence="22">CBS 9802 / IAM 14324 / JCM 22182 / KY 12970</strain>
    </source>
</reference>
<feature type="region of interest" description="Disordered" evidence="19">
    <location>
        <begin position="960"/>
        <end position="1004"/>
    </location>
</feature>
<dbReference type="GO" id="GO:0016020">
    <property type="term" value="C:membrane"/>
    <property type="evidence" value="ECO:0007669"/>
    <property type="project" value="UniProtKB-SubCell"/>
</dbReference>
<evidence type="ECO:0000256" key="3">
    <source>
        <dbReference type="ARBA" id="ARBA00012517"/>
    </source>
</evidence>